<evidence type="ECO:0000256" key="5">
    <source>
        <dbReference type="ARBA" id="ARBA00023128"/>
    </source>
</evidence>
<sequence length="177" mass="21019">MFKPPFPTLRAFSVRCLHASRPVHDRVGPPHPISNMRPIIYDEETPASKSRFHPYSLHEFDPRPTSPYHLQWKLQRQQLDEFHHAFWLESNTRFERGKDEALSRLPPTATPLDKERALSEFYRHWVAQEERRTGAYTEEWRQRNMASLLLAFRVAYSKFTTRFSDIAMFRSSNNKSA</sequence>
<gene>
    <name evidence="7" type="ORF">C8F04DRAFT_211310</name>
</gene>
<keyword evidence="5" id="KW-0496">Mitochondrion</keyword>
<proteinExistence type="inferred from homology"/>
<evidence type="ECO:0000313" key="8">
    <source>
        <dbReference type="Proteomes" id="UP001218188"/>
    </source>
</evidence>
<comment type="caution">
    <text evidence="7">The sequence shown here is derived from an EMBL/GenBank/DDBJ whole genome shotgun (WGS) entry which is preliminary data.</text>
</comment>
<name>A0AAD6THR3_9AGAR</name>
<evidence type="ECO:0000256" key="1">
    <source>
        <dbReference type="ARBA" id="ARBA00004443"/>
    </source>
</evidence>
<keyword evidence="3" id="KW-0999">Mitochondrion inner membrane</keyword>
<protein>
    <recommendedName>
        <fullName evidence="9">Apoptogenic protein 1, mitochondrial</fullName>
    </recommendedName>
</protein>
<evidence type="ECO:0000313" key="7">
    <source>
        <dbReference type="EMBL" id="KAJ7046831.1"/>
    </source>
</evidence>
<dbReference type="Pfam" id="PF10231">
    <property type="entry name" value="COA8"/>
    <property type="match status" value="1"/>
</dbReference>
<keyword evidence="4" id="KW-0809">Transit peptide</keyword>
<dbReference type="PANTHER" id="PTHR31107:SF2">
    <property type="entry name" value="CYTOCHROME C OXIDASE ASSEMBLY FACTOR 8"/>
    <property type="match status" value="1"/>
</dbReference>
<dbReference type="GO" id="GO:0005743">
    <property type="term" value="C:mitochondrial inner membrane"/>
    <property type="evidence" value="ECO:0007669"/>
    <property type="project" value="UniProtKB-SubCell"/>
</dbReference>
<keyword evidence="8" id="KW-1185">Reference proteome</keyword>
<evidence type="ECO:0000256" key="4">
    <source>
        <dbReference type="ARBA" id="ARBA00022946"/>
    </source>
</evidence>
<organism evidence="7 8">
    <name type="scientific">Mycena alexandri</name>
    <dbReference type="NCBI Taxonomy" id="1745969"/>
    <lineage>
        <taxon>Eukaryota</taxon>
        <taxon>Fungi</taxon>
        <taxon>Dikarya</taxon>
        <taxon>Basidiomycota</taxon>
        <taxon>Agaricomycotina</taxon>
        <taxon>Agaricomycetes</taxon>
        <taxon>Agaricomycetidae</taxon>
        <taxon>Agaricales</taxon>
        <taxon>Marasmiineae</taxon>
        <taxon>Mycenaceae</taxon>
        <taxon>Mycena</taxon>
    </lineage>
</organism>
<accession>A0AAD6THR3</accession>
<reference evidence="7" key="1">
    <citation type="submission" date="2023-03" db="EMBL/GenBank/DDBJ databases">
        <title>Massive genome expansion in bonnet fungi (Mycena s.s.) driven by repeated elements and novel gene families across ecological guilds.</title>
        <authorList>
            <consortium name="Lawrence Berkeley National Laboratory"/>
            <person name="Harder C.B."/>
            <person name="Miyauchi S."/>
            <person name="Viragh M."/>
            <person name="Kuo A."/>
            <person name="Thoen E."/>
            <person name="Andreopoulos B."/>
            <person name="Lu D."/>
            <person name="Skrede I."/>
            <person name="Drula E."/>
            <person name="Henrissat B."/>
            <person name="Morin E."/>
            <person name="Kohler A."/>
            <person name="Barry K."/>
            <person name="LaButti K."/>
            <person name="Morin E."/>
            <person name="Salamov A."/>
            <person name="Lipzen A."/>
            <person name="Mereny Z."/>
            <person name="Hegedus B."/>
            <person name="Baldrian P."/>
            <person name="Stursova M."/>
            <person name="Weitz H."/>
            <person name="Taylor A."/>
            <person name="Grigoriev I.V."/>
            <person name="Nagy L.G."/>
            <person name="Martin F."/>
            <person name="Kauserud H."/>
        </authorList>
    </citation>
    <scope>NUCLEOTIDE SEQUENCE</scope>
    <source>
        <strain evidence="7">CBHHK200</strain>
    </source>
</reference>
<comment type="subcellular location">
    <subcellularLocation>
        <location evidence="1">Mitochondrion inner membrane</location>
        <topology evidence="1">Peripheral membrane protein</topology>
        <orientation evidence="1">Matrix side</orientation>
    </subcellularLocation>
</comment>
<dbReference type="AlphaFoldDB" id="A0AAD6THR3"/>
<dbReference type="EMBL" id="JARJCM010000002">
    <property type="protein sequence ID" value="KAJ7046831.1"/>
    <property type="molecule type" value="Genomic_DNA"/>
</dbReference>
<keyword evidence="6" id="KW-0472">Membrane</keyword>
<dbReference type="GO" id="GO:0097193">
    <property type="term" value="P:intrinsic apoptotic signaling pathway"/>
    <property type="evidence" value="ECO:0007669"/>
    <property type="project" value="InterPro"/>
</dbReference>
<comment type="similarity">
    <text evidence="2">Belongs to the COA8 family.</text>
</comment>
<dbReference type="Proteomes" id="UP001218188">
    <property type="component" value="Unassembled WGS sequence"/>
</dbReference>
<dbReference type="PANTHER" id="PTHR31107">
    <property type="entry name" value="APOPTOGENIC PROTEIN 1, MITOCHONDRIAL"/>
    <property type="match status" value="1"/>
</dbReference>
<dbReference type="InterPro" id="IPR018796">
    <property type="entry name" value="COA8"/>
</dbReference>
<evidence type="ECO:0000256" key="3">
    <source>
        <dbReference type="ARBA" id="ARBA00022792"/>
    </source>
</evidence>
<evidence type="ECO:0000256" key="2">
    <source>
        <dbReference type="ARBA" id="ARBA00005453"/>
    </source>
</evidence>
<evidence type="ECO:0000256" key="6">
    <source>
        <dbReference type="ARBA" id="ARBA00023136"/>
    </source>
</evidence>
<evidence type="ECO:0008006" key="9">
    <source>
        <dbReference type="Google" id="ProtNLM"/>
    </source>
</evidence>